<protein>
    <submittedName>
        <fullName evidence="2">Uncharacterized protein</fullName>
    </submittedName>
</protein>
<evidence type="ECO:0000313" key="2">
    <source>
        <dbReference type="EMBL" id="PWY55184.1"/>
    </source>
</evidence>
<keyword evidence="1" id="KW-0175">Coiled coil</keyword>
<evidence type="ECO:0000256" key="1">
    <source>
        <dbReference type="SAM" id="Coils"/>
    </source>
</evidence>
<organism evidence="2 4">
    <name type="scientific">Legionella qingyii</name>
    <dbReference type="NCBI Taxonomy" id="2184757"/>
    <lineage>
        <taxon>Bacteria</taxon>
        <taxon>Pseudomonadati</taxon>
        <taxon>Pseudomonadota</taxon>
        <taxon>Gammaproteobacteria</taxon>
        <taxon>Legionellales</taxon>
        <taxon>Legionellaceae</taxon>
        <taxon>Legionella</taxon>
    </lineage>
</organism>
<dbReference type="EMBL" id="QHJG01000021">
    <property type="protein sequence ID" value="PWY55184.1"/>
    <property type="molecule type" value="Genomic_DNA"/>
</dbReference>
<comment type="caution">
    <text evidence="2">The sequence shown here is derived from an EMBL/GenBank/DDBJ whole genome shotgun (WGS) entry which is preliminary data.</text>
</comment>
<evidence type="ECO:0000313" key="4">
    <source>
        <dbReference type="Proteomes" id="UP000247152"/>
    </source>
</evidence>
<name>A0A317TZL8_9GAMM</name>
<dbReference type="AlphaFoldDB" id="A0A317TZL8"/>
<evidence type="ECO:0000313" key="5">
    <source>
        <dbReference type="Proteomes" id="UP000287374"/>
    </source>
</evidence>
<dbReference type="RefSeq" id="WP_110143174.1">
    <property type="nucleotide sequence ID" value="NZ_QHJG01000021.1"/>
</dbReference>
<proteinExistence type="predicted"/>
<evidence type="ECO:0000313" key="3">
    <source>
        <dbReference type="EMBL" id="RUR25394.1"/>
    </source>
</evidence>
<gene>
    <name evidence="2" type="ORF">DGG96_13470</name>
    <name evidence="3" type="ORF">ELY20_02760</name>
</gene>
<dbReference type="Proteomes" id="UP000247152">
    <property type="component" value="Unassembled WGS sequence"/>
</dbReference>
<keyword evidence="5" id="KW-1185">Reference proteome</keyword>
<feature type="coiled-coil region" evidence="1">
    <location>
        <begin position="128"/>
        <end position="162"/>
    </location>
</feature>
<reference evidence="3 5" key="2">
    <citation type="submission" date="2018-12" db="EMBL/GenBank/DDBJ databases">
        <title>Legionella sp,whole genome shotgun sequence.</title>
        <authorList>
            <person name="Wu H."/>
        </authorList>
    </citation>
    <scope>NUCLEOTIDE SEQUENCE [LARGE SCALE GENOMIC DNA]</scope>
    <source>
        <strain evidence="5">km489</strain>
        <strain evidence="3">Km489</strain>
    </source>
</reference>
<dbReference type="EMBL" id="RZGX01000003">
    <property type="protein sequence ID" value="RUR25394.1"/>
    <property type="molecule type" value="Genomic_DNA"/>
</dbReference>
<reference evidence="2 4" key="1">
    <citation type="submission" date="2018-05" db="EMBL/GenBank/DDBJ databases">
        <title>Legionella qingyii sp.nov., whole genome shotgun sequence.</title>
        <authorList>
            <person name="Wu H."/>
            <person name="Zhu Q."/>
            <person name="Hu C."/>
        </authorList>
    </citation>
    <scope>NUCLEOTIDE SEQUENCE [LARGE SCALE GENOMIC DNA]</scope>
    <source>
        <strain evidence="2 4">HEB18</strain>
    </source>
</reference>
<accession>A0A317TZL8</accession>
<dbReference type="Proteomes" id="UP000287374">
    <property type="component" value="Unassembled WGS sequence"/>
</dbReference>
<sequence length="448" mass="50796">MRIKDVLTFAYSELVKYSNYNPTSNTFFNVDSTGLQDITKLKGWLATIISNIDDETTLSRHYQTLVSDLKRIVARSTRDISFLQAKETISAKAESPLAHNMNLTIQLIEDKFRVAELHQQSELAIALCNQIQLEEDELKLKMQKQEEEYRSKELALLDREKECQLSVEKATSDAQRSLAVLAKIFSAIPSEWQQKFQSDIRELNISTFPNGTMDIAVTFAAPIASSSQLSASCSPEPLRAIKPKYLPDNQLMLNEHMLTHTPYEGAKLVFSYAMSPLHALAAAYLYRYFLRLNDFLPSLKSSSHQTEYREENHLNKEKNLDIGGYIMAAIFYLFMETEKNWEKIQEEIESGEISVSPLAAIAKLAKDNNLTRLVRKIDKISQLPLDISDKVPAPDSGKTPLSSIGKYAGMFFNSSNLSARHASYCHQLYSNKIQQHDNDTLKSLYQPG</sequence>